<proteinExistence type="predicted"/>
<dbReference type="PROSITE" id="PS50977">
    <property type="entry name" value="HTH_TETR_2"/>
    <property type="match status" value="1"/>
</dbReference>
<dbReference type="Pfam" id="PF00440">
    <property type="entry name" value="TetR_N"/>
    <property type="match status" value="1"/>
</dbReference>
<keyword evidence="1 2" id="KW-0238">DNA-binding</keyword>
<feature type="domain" description="HTH tetR-type" evidence="3">
    <location>
        <begin position="10"/>
        <end position="70"/>
    </location>
</feature>
<dbReference type="PANTHER" id="PTHR43479:SF11">
    <property type="entry name" value="ACREF_ENVCD OPERON REPRESSOR-RELATED"/>
    <property type="match status" value="1"/>
</dbReference>
<dbReference type="Gene3D" id="1.10.357.10">
    <property type="entry name" value="Tetracycline Repressor, domain 2"/>
    <property type="match status" value="1"/>
</dbReference>
<dbReference type="EMBL" id="JALMLT010000004">
    <property type="protein sequence ID" value="MDT8760350.1"/>
    <property type="molecule type" value="Genomic_DNA"/>
</dbReference>
<reference evidence="4" key="1">
    <citation type="submission" date="2022-04" db="EMBL/GenBank/DDBJ databases">
        <title>Tomato heritable bacteria conferring resistance against bacterial wilt.</title>
        <authorList>
            <person name="Yin J."/>
        </authorList>
    </citation>
    <scope>NUCLEOTIDE SEQUENCE</scope>
    <source>
        <strain evidence="4">Cra20</strain>
    </source>
</reference>
<evidence type="ECO:0000259" key="3">
    <source>
        <dbReference type="PROSITE" id="PS50977"/>
    </source>
</evidence>
<dbReference type="PANTHER" id="PTHR43479">
    <property type="entry name" value="ACREF/ENVCD OPERON REPRESSOR-RELATED"/>
    <property type="match status" value="1"/>
</dbReference>
<feature type="DNA-binding region" description="H-T-H motif" evidence="2">
    <location>
        <begin position="33"/>
        <end position="52"/>
    </location>
</feature>
<evidence type="ECO:0000256" key="1">
    <source>
        <dbReference type="ARBA" id="ARBA00023125"/>
    </source>
</evidence>
<dbReference type="SUPFAM" id="SSF46689">
    <property type="entry name" value="Homeodomain-like"/>
    <property type="match status" value="1"/>
</dbReference>
<comment type="caution">
    <text evidence="4">The sequence shown here is derived from an EMBL/GenBank/DDBJ whole genome shotgun (WGS) entry which is preliminary data.</text>
</comment>
<dbReference type="InterPro" id="IPR050624">
    <property type="entry name" value="HTH-type_Tx_Regulator"/>
</dbReference>
<dbReference type="InterPro" id="IPR009057">
    <property type="entry name" value="Homeodomain-like_sf"/>
</dbReference>
<gene>
    <name evidence="4" type="ORF">MZO42_16740</name>
</gene>
<dbReference type="InterPro" id="IPR001647">
    <property type="entry name" value="HTH_TetR"/>
</dbReference>
<name>A0ABU3N748_9SPHN</name>
<accession>A0ABU3N748</accession>
<sequence length="169" mass="18144">MNPHVDPRTRLTRQAILGAFATLALSRRYDAIRTGDLIAAAGIGRSTFYEHFRSKDEVLVSAVEPVLHTLAAAALGRASLAQVRATLDHVWEQRAIARALFDGRTGDRLQRRLAALITQRAGDAAALPAMAAAAAQLTMLRLWVRGEAACPAAELAGHIRACESLLDPS</sequence>
<protein>
    <submittedName>
        <fullName evidence="4">TetR/AcrR family transcriptional regulator</fullName>
    </submittedName>
</protein>
<evidence type="ECO:0000313" key="4">
    <source>
        <dbReference type="EMBL" id="MDT8760350.1"/>
    </source>
</evidence>
<organism evidence="4">
    <name type="scientific">Sphingomonas psychrotolerans</name>
    <dbReference type="NCBI Taxonomy" id="1327635"/>
    <lineage>
        <taxon>Bacteria</taxon>
        <taxon>Pseudomonadati</taxon>
        <taxon>Pseudomonadota</taxon>
        <taxon>Alphaproteobacteria</taxon>
        <taxon>Sphingomonadales</taxon>
        <taxon>Sphingomonadaceae</taxon>
        <taxon>Sphingomonas</taxon>
    </lineage>
</organism>
<evidence type="ECO:0000256" key="2">
    <source>
        <dbReference type="PROSITE-ProRule" id="PRU00335"/>
    </source>
</evidence>